<reference evidence="2" key="1">
    <citation type="submission" date="2018-10" db="EMBL/GenBank/DDBJ databases">
        <title>Effector identification in a new, highly contiguous assembly of the strawberry crown rot pathogen Phytophthora cactorum.</title>
        <authorList>
            <person name="Armitage A.D."/>
            <person name="Nellist C.F."/>
            <person name="Bates H."/>
            <person name="Vickerstaff R.J."/>
            <person name="Harrison R.J."/>
        </authorList>
    </citation>
    <scope>NUCLEOTIDE SEQUENCE</scope>
    <source>
        <strain evidence="2">4040</strain>
        <strain evidence="3">P421</strain>
    </source>
</reference>
<evidence type="ECO:0000313" key="2">
    <source>
        <dbReference type="EMBL" id="KAG2893986.1"/>
    </source>
</evidence>
<accession>A0A8T1B4H6</accession>
<gene>
    <name evidence="2" type="ORF">PC117_g23630</name>
    <name evidence="3" type="ORF">PC129_g20754</name>
</gene>
<organism evidence="2 4">
    <name type="scientific">Phytophthora cactorum</name>
    <dbReference type="NCBI Taxonomy" id="29920"/>
    <lineage>
        <taxon>Eukaryota</taxon>
        <taxon>Sar</taxon>
        <taxon>Stramenopiles</taxon>
        <taxon>Oomycota</taxon>
        <taxon>Peronosporomycetes</taxon>
        <taxon>Peronosporales</taxon>
        <taxon>Peronosporaceae</taxon>
        <taxon>Phytophthora</taxon>
    </lineage>
</organism>
<name>A0A8T1B4H6_9STRA</name>
<evidence type="ECO:0000313" key="4">
    <source>
        <dbReference type="Proteomes" id="UP000736787"/>
    </source>
</evidence>
<comment type="caution">
    <text evidence="2">The sequence shown here is derived from an EMBL/GenBank/DDBJ whole genome shotgun (WGS) entry which is preliminary data.</text>
</comment>
<evidence type="ECO:0000256" key="1">
    <source>
        <dbReference type="SAM" id="SignalP"/>
    </source>
</evidence>
<dbReference type="AlphaFoldDB" id="A0A8T1B4H6"/>
<proteinExistence type="predicted"/>
<dbReference type="EMBL" id="RCMK01001456">
    <property type="protein sequence ID" value="KAG2893986.1"/>
    <property type="molecule type" value="Genomic_DNA"/>
</dbReference>
<dbReference type="VEuPathDB" id="FungiDB:PC110_g21392"/>
<feature type="chain" id="PRO_5036275085" evidence="1">
    <location>
        <begin position="23"/>
        <end position="235"/>
    </location>
</feature>
<evidence type="ECO:0000313" key="3">
    <source>
        <dbReference type="EMBL" id="KAG3208214.1"/>
    </source>
</evidence>
<feature type="signal peptide" evidence="1">
    <location>
        <begin position="1"/>
        <end position="22"/>
    </location>
</feature>
<dbReference type="Proteomes" id="UP000760860">
    <property type="component" value="Unassembled WGS sequence"/>
</dbReference>
<keyword evidence="1" id="KW-0732">Signal</keyword>
<protein>
    <submittedName>
        <fullName evidence="2">Uncharacterized protein</fullName>
    </submittedName>
</protein>
<sequence length="235" mass="25618">MAKLIILATTAALATLSSSSTAAEDSCVLVDLTAEDKIPLRGLNYCALGQDLTISIAIDSINITGLTNFVPQYINLVSPNYVAIGTASSGQVTVEAELSATVEEMDVSATAHLQFVLEQPMISGEYTDLVSATRKRHFASIMKEVLMRFKDASVKSFTLDFESISDFDLSFDSSSFVFRTLLRLVPNYSADDFNTKGVIRKGFVTSMNRHASALLNYLIDATLEHWFGAMCPSEK</sequence>
<dbReference type="Proteomes" id="UP000736787">
    <property type="component" value="Unassembled WGS sequence"/>
</dbReference>
<dbReference type="EMBL" id="RCMV01001524">
    <property type="protein sequence ID" value="KAG3208214.1"/>
    <property type="molecule type" value="Genomic_DNA"/>
</dbReference>